<name>A0ABV7E204_9RHOB</name>
<dbReference type="RefSeq" id="WP_197644736.1">
    <property type="nucleotide sequence ID" value="NZ_JAEACP010000012.1"/>
</dbReference>
<evidence type="ECO:0000259" key="1">
    <source>
        <dbReference type="Pfam" id="PF08401"/>
    </source>
</evidence>
<dbReference type="Proteomes" id="UP001595445">
    <property type="component" value="Unassembled WGS sequence"/>
</dbReference>
<dbReference type="PIRSF" id="PIRSF037112">
    <property type="entry name" value="Antirestriction_ArdC"/>
    <property type="match status" value="1"/>
</dbReference>
<proteinExistence type="predicted"/>
<feature type="domain" description="N-terminal" evidence="1">
    <location>
        <begin position="2"/>
        <end position="119"/>
    </location>
</feature>
<organism evidence="3 4">
    <name type="scientific">Tabrizicola soli</name>
    <dbReference type="NCBI Taxonomy" id="2185115"/>
    <lineage>
        <taxon>Bacteria</taxon>
        <taxon>Pseudomonadati</taxon>
        <taxon>Pseudomonadota</taxon>
        <taxon>Alphaproteobacteria</taxon>
        <taxon>Rhodobacterales</taxon>
        <taxon>Paracoccaceae</taxon>
        <taxon>Tabrizicola</taxon>
    </lineage>
</organism>
<dbReference type="InterPro" id="IPR013610">
    <property type="entry name" value="ArdC_N"/>
</dbReference>
<evidence type="ECO:0000313" key="3">
    <source>
        <dbReference type="EMBL" id="MFC3088494.1"/>
    </source>
</evidence>
<dbReference type="EMBL" id="JBHRSM010000053">
    <property type="protein sequence ID" value="MFC3088494.1"/>
    <property type="molecule type" value="Genomic_DNA"/>
</dbReference>
<reference evidence="4" key="1">
    <citation type="journal article" date="2019" name="Int. J. Syst. Evol. Microbiol.">
        <title>The Global Catalogue of Microorganisms (GCM) 10K type strain sequencing project: providing services to taxonomists for standard genome sequencing and annotation.</title>
        <authorList>
            <consortium name="The Broad Institute Genomics Platform"/>
            <consortium name="The Broad Institute Genome Sequencing Center for Infectious Disease"/>
            <person name="Wu L."/>
            <person name="Ma J."/>
        </authorList>
    </citation>
    <scope>NUCLEOTIDE SEQUENCE [LARGE SCALE GENOMIC DNA]</scope>
    <source>
        <strain evidence="4">KCTC 62102</strain>
    </source>
</reference>
<dbReference type="InterPro" id="IPR041459">
    <property type="entry name" value="MPTase-PolyVal"/>
</dbReference>
<dbReference type="Pfam" id="PF18818">
    <property type="entry name" value="MPTase-PolyVal"/>
    <property type="match status" value="1"/>
</dbReference>
<evidence type="ECO:0000259" key="2">
    <source>
        <dbReference type="Pfam" id="PF18818"/>
    </source>
</evidence>
<dbReference type="InterPro" id="IPR017113">
    <property type="entry name" value="Antirestriction_ArdC"/>
</dbReference>
<keyword evidence="4" id="KW-1185">Reference proteome</keyword>
<evidence type="ECO:0000313" key="4">
    <source>
        <dbReference type="Proteomes" id="UP001595445"/>
    </source>
</evidence>
<feature type="domain" description="Polyvalent protein metallopeptidase" evidence="2">
    <location>
        <begin position="140"/>
        <end position="265"/>
    </location>
</feature>
<dbReference type="Pfam" id="PF08401">
    <property type="entry name" value="ArdcN"/>
    <property type="match status" value="1"/>
</dbReference>
<protein>
    <submittedName>
        <fullName evidence="3">ArdC family protein</fullName>
    </submittedName>
</protein>
<gene>
    <name evidence="3" type="ORF">ACFOD6_20850</name>
</gene>
<sequence length="285" mass="31409">MSAYQQITEKIAEAIRQGVDGSGYRMPWHNTGGRPVNIASQRAYRGINTLSLWASAQERGYVSSLWGTLKQWNTAGAKVRKGERASLIVFWKDLPRNEAPAEGEEDANKRFVLKTSYAFNADQVDGWEARAAEPNREPCAAERLVAAAGVDLRIGGGRAFYHTKQDFVAMPPLSSFFLADAYQSVLLHEAAHWTGHTSRLDRQFGQRFGDKAYAFEELVAELSAAFLCADLGVSNEPRADHAEYVASWLKVLQSDPRAVFTAAAKATKAADFLLSFQGEEEKSAA</sequence>
<accession>A0ABV7E204</accession>
<comment type="caution">
    <text evidence="3">The sequence shown here is derived from an EMBL/GenBank/DDBJ whole genome shotgun (WGS) entry which is preliminary data.</text>
</comment>